<evidence type="ECO:0000256" key="1">
    <source>
        <dbReference type="SAM" id="Phobius"/>
    </source>
</evidence>
<dbReference type="RefSeq" id="WP_102552305.1">
    <property type="nucleotide sequence ID" value="NZ_MCZF01000100.1"/>
</dbReference>
<feature type="transmembrane region" description="Helical" evidence="1">
    <location>
        <begin position="177"/>
        <end position="197"/>
    </location>
</feature>
<organism evidence="2 3">
    <name type="scientific">Vibrio splendidus</name>
    <dbReference type="NCBI Taxonomy" id="29497"/>
    <lineage>
        <taxon>Bacteria</taxon>
        <taxon>Pseudomonadati</taxon>
        <taxon>Pseudomonadota</taxon>
        <taxon>Gammaproteobacteria</taxon>
        <taxon>Vibrionales</taxon>
        <taxon>Vibrionaceae</taxon>
        <taxon>Vibrio</taxon>
    </lineage>
</organism>
<sequence>MVESLLVQFAPMLLGAQLILTLILVKSDICPGQRGRIHKMLPAIGVLWLAVASLRIEAFLIVFAIFYFYSQVQTKKTRDSGPIWVMYLACGLALSYVAIQASEQTTTVGIITTLLLVVLLGSAFGHLLLTIARTRLQAFHRVLPVVGVLTGMFVVLATVVNVYSLSETQLEPVISTLLFSFALLISSIVVWCWHLLFAKTPEKLQLTISLLMLLAAAIGLTPVWAL</sequence>
<gene>
    <name evidence="2" type="ORF">BCT54_22725</name>
</gene>
<evidence type="ECO:0000313" key="2">
    <source>
        <dbReference type="EMBL" id="PMM55696.1"/>
    </source>
</evidence>
<feature type="transmembrane region" description="Helical" evidence="1">
    <location>
        <begin position="81"/>
        <end position="101"/>
    </location>
</feature>
<reference evidence="3" key="1">
    <citation type="submission" date="2016-07" db="EMBL/GenBank/DDBJ databases">
        <title>Nontailed viruses are major unrecognized killers of bacteria in the ocean.</title>
        <authorList>
            <person name="Kauffman K."/>
            <person name="Hussain F."/>
            <person name="Yang J."/>
            <person name="Arevalo P."/>
            <person name="Brown J."/>
            <person name="Cutler M."/>
            <person name="Kelly L."/>
            <person name="Polz M.F."/>
        </authorList>
    </citation>
    <scope>NUCLEOTIDE SEQUENCE [LARGE SCALE GENOMIC DNA]</scope>
    <source>
        <strain evidence="3">10N.261.48.B5</strain>
    </source>
</reference>
<dbReference type="Proteomes" id="UP000235533">
    <property type="component" value="Unassembled WGS sequence"/>
</dbReference>
<comment type="caution">
    <text evidence="2">The sequence shown here is derived from an EMBL/GenBank/DDBJ whole genome shotgun (WGS) entry which is preliminary data.</text>
</comment>
<accession>A0A2N7JRB2</accession>
<feature type="transmembrane region" description="Helical" evidence="1">
    <location>
        <begin position="142"/>
        <end position="165"/>
    </location>
</feature>
<protein>
    <submittedName>
        <fullName evidence="2">Uncharacterized protein</fullName>
    </submittedName>
</protein>
<dbReference type="AlphaFoldDB" id="A0A2N7JRB2"/>
<feature type="transmembrane region" description="Helical" evidence="1">
    <location>
        <begin position="204"/>
        <end position="225"/>
    </location>
</feature>
<keyword evidence="1" id="KW-1133">Transmembrane helix</keyword>
<evidence type="ECO:0000313" key="3">
    <source>
        <dbReference type="Proteomes" id="UP000235533"/>
    </source>
</evidence>
<keyword evidence="1" id="KW-0812">Transmembrane</keyword>
<name>A0A2N7JRB2_VIBSP</name>
<dbReference type="EMBL" id="MCZF01000100">
    <property type="protein sequence ID" value="PMM55696.1"/>
    <property type="molecule type" value="Genomic_DNA"/>
</dbReference>
<feature type="transmembrane region" description="Helical" evidence="1">
    <location>
        <begin position="107"/>
        <end position="130"/>
    </location>
</feature>
<feature type="transmembrane region" description="Helical" evidence="1">
    <location>
        <begin position="43"/>
        <end position="69"/>
    </location>
</feature>
<proteinExistence type="predicted"/>
<keyword evidence="1" id="KW-0472">Membrane</keyword>